<organism evidence="1 2">
    <name type="scientific">Ascaris lumbricoides</name>
    <name type="common">Giant roundworm</name>
    <dbReference type="NCBI Taxonomy" id="6252"/>
    <lineage>
        <taxon>Eukaryota</taxon>
        <taxon>Metazoa</taxon>
        <taxon>Ecdysozoa</taxon>
        <taxon>Nematoda</taxon>
        <taxon>Chromadorea</taxon>
        <taxon>Rhabditida</taxon>
        <taxon>Spirurina</taxon>
        <taxon>Ascaridomorpha</taxon>
        <taxon>Ascaridoidea</taxon>
        <taxon>Ascarididae</taxon>
        <taxon>Ascaris</taxon>
    </lineage>
</organism>
<reference evidence="2" key="1">
    <citation type="submission" date="2017-02" db="UniProtKB">
        <authorList>
            <consortium name="WormBaseParasite"/>
        </authorList>
    </citation>
    <scope>IDENTIFICATION</scope>
</reference>
<evidence type="ECO:0000313" key="2">
    <source>
        <dbReference type="WBParaSite" id="ALUE_0001568401-mRNA-1"/>
    </source>
</evidence>
<dbReference type="Proteomes" id="UP000036681">
    <property type="component" value="Unplaced"/>
</dbReference>
<protein>
    <submittedName>
        <fullName evidence="2">Secreted protein</fullName>
    </submittedName>
</protein>
<accession>A0A0M3ICP8</accession>
<sequence length="128" mass="13925">MLCCGSSSLAHSCNSPVPKTRNEIRAMISTHIAIKNEVLQPINVPRKMRISATSLATRCSSANPLTPASAPTPFENPIKIGAYRGASYYLCNNEPAIAKPLHPVERTNIVMAIVGSVINAKQHNYRRN</sequence>
<proteinExistence type="predicted"/>
<dbReference type="WBParaSite" id="ALUE_0001568401-mRNA-1">
    <property type="protein sequence ID" value="ALUE_0001568401-mRNA-1"/>
    <property type="gene ID" value="ALUE_0001568401"/>
</dbReference>
<evidence type="ECO:0000313" key="1">
    <source>
        <dbReference type="Proteomes" id="UP000036681"/>
    </source>
</evidence>
<keyword evidence="1" id="KW-1185">Reference proteome</keyword>
<name>A0A0M3ICP8_ASCLU</name>
<dbReference type="AlphaFoldDB" id="A0A0M3ICP8"/>